<dbReference type="InterPro" id="IPR007412">
    <property type="entry name" value="FlgM"/>
</dbReference>
<evidence type="ECO:0000313" key="11">
    <source>
        <dbReference type="EMBL" id="CEG61220.1"/>
    </source>
</evidence>
<evidence type="ECO:0000256" key="3">
    <source>
        <dbReference type="ARBA" id="ARBA00022491"/>
    </source>
</evidence>
<feature type="region of interest" description="Disordered" evidence="9">
    <location>
        <begin position="1"/>
        <end position="54"/>
    </location>
</feature>
<feature type="compositionally biased region" description="Basic and acidic residues" evidence="9">
    <location>
        <begin position="19"/>
        <end position="29"/>
    </location>
</feature>
<organism evidence="11 13">
    <name type="scientific">Legionella micdadei</name>
    <name type="common">Tatlockia micdadei</name>
    <dbReference type="NCBI Taxonomy" id="451"/>
    <lineage>
        <taxon>Bacteria</taxon>
        <taxon>Pseudomonadati</taxon>
        <taxon>Pseudomonadota</taxon>
        <taxon>Gammaproteobacteria</taxon>
        <taxon>Legionellales</taxon>
        <taxon>Legionellaceae</taxon>
        <taxon>Legionella</taxon>
    </lineage>
</organism>
<evidence type="ECO:0000256" key="5">
    <source>
        <dbReference type="ARBA" id="ARBA00023015"/>
    </source>
</evidence>
<gene>
    <name evidence="11" type="ORF">LMI_1932</name>
    <name evidence="12" type="ORF">SAMN02982997_01434</name>
</gene>
<evidence type="ECO:0000256" key="7">
    <source>
        <dbReference type="ARBA" id="ARBA00024739"/>
    </source>
</evidence>
<protein>
    <recommendedName>
        <fullName evidence="2">Negative regulator of flagellin synthesis</fullName>
    </recommendedName>
    <alternativeName>
        <fullName evidence="8">Anti-sigma-28 factor</fullName>
    </alternativeName>
</protein>
<reference evidence="11" key="2">
    <citation type="submission" date="2014-09" db="EMBL/GenBank/DDBJ databases">
        <authorList>
            <person name="GOMEZ-VALERO Laura"/>
        </authorList>
    </citation>
    <scope>NUCLEOTIDE SEQUENCE</scope>
    <source>
        <strain evidence="11">ATCC33218</strain>
    </source>
</reference>
<proteinExistence type="inferred from homology"/>
<evidence type="ECO:0000256" key="6">
    <source>
        <dbReference type="ARBA" id="ARBA00023163"/>
    </source>
</evidence>
<dbReference type="OrthoDB" id="5654317at2"/>
<evidence type="ECO:0000256" key="8">
    <source>
        <dbReference type="ARBA" id="ARBA00030117"/>
    </source>
</evidence>
<evidence type="ECO:0000256" key="1">
    <source>
        <dbReference type="ARBA" id="ARBA00005322"/>
    </source>
</evidence>
<sequence>MMSAIESNVMVNPLNDSNNFKRIDAENRIQQHLSPTTSNSHPEEDANHVSISDTSKQLSALKEYITKAPEVNQARIKFLKEELANGRYRIVSDQIATKMLADIELA</sequence>
<dbReference type="PATRIC" id="fig|451.8.peg.1371"/>
<evidence type="ECO:0000259" key="10">
    <source>
        <dbReference type="Pfam" id="PF04316"/>
    </source>
</evidence>
<dbReference type="AlphaFoldDB" id="A0A098GGV0"/>
<dbReference type="GO" id="GO:0045892">
    <property type="term" value="P:negative regulation of DNA-templated transcription"/>
    <property type="evidence" value="ECO:0007669"/>
    <property type="project" value="InterPro"/>
</dbReference>
<name>A0A098GGV0_LEGMI</name>
<keyword evidence="6" id="KW-0804">Transcription</keyword>
<keyword evidence="4" id="KW-1005">Bacterial flagellum biogenesis</keyword>
<dbReference type="InterPro" id="IPR031316">
    <property type="entry name" value="FlgM_C"/>
</dbReference>
<dbReference type="SUPFAM" id="SSF101498">
    <property type="entry name" value="Anti-sigma factor FlgM"/>
    <property type="match status" value="1"/>
</dbReference>
<dbReference type="InterPro" id="IPR035890">
    <property type="entry name" value="Anti-sigma-28_factor_FlgM_sf"/>
</dbReference>
<evidence type="ECO:0000313" key="13">
    <source>
        <dbReference type="Proteomes" id="UP000032414"/>
    </source>
</evidence>
<reference evidence="13" key="1">
    <citation type="submission" date="2014-09" db="EMBL/GenBank/DDBJ databases">
        <authorList>
            <person name="Gomez-Valero L."/>
        </authorList>
    </citation>
    <scope>NUCLEOTIDE SEQUENCE [LARGE SCALE GENOMIC DNA]</scope>
    <source>
        <strain evidence="13">ATCC33218</strain>
    </source>
</reference>
<reference evidence="12 14" key="3">
    <citation type="submission" date="2016-10" db="EMBL/GenBank/DDBJ databases">
        <authorList>
            <person name="Varghese N."/>
            <person name="Submissions S."/>
        </authorList>
    </citation>
    <scope>NUCLEOTIDE SEQUENCE [LARGE SCALE GENOMIC DNA]</scope>
    <source>
        <strain evidence="12 14">ATCC 33218</strain>
    </source>
</reference>
<comment type="similarity">
    <text evidence="1">Belongs to the FlgM family.</text>
</comment>
<feature type="compositionally biased region" description="Polar residues" evidence="9">
    <location>
        <begin position="1"/>
        <end position="18"/>
    </location>
</feature>
<feature type="compositionally biased region" description="Polar residues" evidence="9">
    <location>
        <begin position="30"/>
        <end position="40"/>
    </location>
</feature>
<dbReference type="NCBIfam" id="TIGR03824">
    <property type="entry name" value="FlgM_jcvi"/>
    <property type="match status" value="1"/>
</dbReference>
<dbReference type="EMBL" id="LN614830">
    <property type="protein sequence ID" value="CEG61220.1"/>
    <property type="molecule type" value="Genomic_DNA"/>
</dbReference>
<evidence type="ECO:0000256" key="4">
    <source>
        <dbReference type="ARBA" id="ARBA00022795"/>
    </source>
</evidence>
<dbReference type="RefSeq" id="WP_052679506.1">
    <property type="nucleotide sequence ID" value="NZ_CP020614.1"/>
</dbReference>
<feature type="domain" description="Anti-sigma-28 factor FlgM C-terminal" evidence="10">
    <location>
        <begin position="49"/>
        <end position="100"/>
    </location>
</feature>
<keyword evidence="3" id="KW-0678">Repressor</keyword>
<dbReference type="Pfam" id="PF04316">
    <property type="entry name" value="FlgM"/>
    <property type="match status" value="1"/>
</dbReference>
<evidence type="ECO:0000256" key="2">
    <source>
        <dbReference type="ARBA" id="ARBA00017823"/>
    </source>
</evidence>
<dbReference type="Proteomes" id="UP000182998">
    <property type="component" value="Unassembled WGS sequence"/>
</dbReference>
<evidence type="ECO:0000256" key="9">
    <source>
        <dbReference type="SAM" id="MobiDB-lite"/>
    </source>
</evidence>
<evidence type="ECO:0000313" key="14">
    <source>
        <dbReference type="Proteomes" id="UP000182998"/>
    </source>
</evidence>
<dbReference type="KEGG" id="tmc:LMI_1932"/>
<dbReference type="HOGENOM" id="CLU_169011_0_0_6"/>
<dbReference type="Proteomes" id="UP000032414">
    <property type="component" value="Chromosome I"/>
</dbReference>
<dbReference type="STRING" id="451.B6N58_06350"/>
<keyword evidence="14" id="KW-1185">Reference proteome</keyword>
<dbReference type="GO" id="GO:0044781">
    <property type="term" value="P:bacterial-type flagellum organization"/>
    <property type="evidence" value="ECO:0007669"/>
    <property type="project" value="UniProtKB-KW"/>
</dbReference>
<comment type="function">
    <text evidence="7">Responsible for the coupling of flagellin expression to flagellar assembly by preventing expression of the flagellin genes when a component of the middle class of proteins is defective. It negatively regulates flagellar genes by inhibiting the activity of FliA by directly binding to FliA.</text>
</comment>
<accession>A0A098GGV0</accession>
<keyword evidence="5" id="KW-0805">Transcription regulation</keyword>
<evidence type="ECO:0000313" key="12">
    <source>
        <dbReference type="EMBL" id="SCY33251.1"/>
    </source>
</evidence>
<dbReference type="EMBL" id="FMVN01000006">
    <property type="protein sequence ID" value="SCY33251.1"/>
    <property type="molecule type" value="Genomic_DNA"/>
</dbReference>